<accession>A0ABY7DI87</accession>
<keyword evidence="7" id="KW-0472">Membrane</keyword>
<reference evidence="12" key="1">
    <citation type="submission" date="2022-11" db="EMBL/GenBank/DDBJ databases">
        <title>Centuries of genome instability and evolution in soft-shell clam transmissible cancer (bioRxiv).</title>
        <authorList>
            <person name="Hart S.F.M."/>
            <person name="Yonemitsu M.A."/>
            <person name="Giersch R.M."/>
            <person name="Beal B.F."/>
            <person name="Arriagada G."/>
            <person name="Davis B.W."/>
            <person name="Ostrander E.A."/>
            <person name="Goff S.P."/>
            <person name="Metzger M.J."/>
        </authorList>
    </citation>
    <scope>NUCLEOTIDE SEQUENCE</scope>
    <source>
        <strain evidence="12">MELC-2E11</strain>
        <tissue evidence="12">Siphon/mantle</tissue>
    </source>
</reference>
<dbReference type="EMBL" id="CP111013">
    <property type="protein sequence ID" value="WAQ96948.1"/>
    <property type="molecule type" value="Genomic_DNA"/>
</dbReference>
<dbReference type="Gene3D" id="2.60.40.1910">
    <property type="match status" value="1"/>
</dbReference>
<keyword evidence="9" id="KW-0325">Glycoprotein</keyword>
<feature type="domain" description="Peptidase M1 membrane alanine aminopeptidase" evidence="10">
    <location>
        <begin position="29"/>
        <end position="170"/>
    </location>
</feature>
<dbReference type="Pfam" id="PF11838">
    <property type="entry name" value="ERAP1_C"/>
    <property type="match status" value="1"/>
</dbReference>
<evidence type="ECO:0000259" key="11">
    <source>
        <dbReference type="Pfam" id="PF11838"/>
    </source>
</evidence>
<evidence type="ECO:0000256" key="8">
    <source>
        <dbReference type="ARBA" id="ARBA00023157"/>
    </source>
</evidence>
<dbReference type="SUPFAM" id="SSF55486">
    <property type="entry name" value="Metalloproteases ('zincins'), catalytic domain"/>
    <property type="match status" value="1"/>
</dbReference>
<dbReference type="InterPro" id="IPR024571">
    <property type="entry name" value="ERAP1-like_C_dom"/>
</dbReference>
<dbReference type="PANTHER" id="PTHR11533:SF276">
    <property type="entry name" value="GLUTAMYL AMINOPEPTIDASE"/>
    <property type="match status" value="1"/>
</dbReference>
<evidence type="ECO:0000256" key="5">
    <source>
        <dbReference type="ARBA" id="ARBA00022692"/>
    </source>
</evidence>
<keyword evidence="6" id="KW-1133">Transmembrane helix</keyword>
<evidence type="ECO:0000259" key="10">
    <source>
        <dbReference type="Pfam" id="PF01433"/>
    </source>
</evidence>
<keyword evidence="3" id="KW-0031">Aminopeptidase</keyword>
<dbReference type="Gene3D" id="1.10.390.10">
    <property type="entry name" value="Neutral Protease Domain 2"/>
    <property type="match status" value="1"/>
</dbReference>
<keyword evidence="3" id="KW-0645">Protease</keyword>
<evidence type="ECO:0000256" key="7">
    <source>
        <dbReference type="ARBA" id="ARBA00023136"/>
    </source>
</evidence>
<name>A0ABY7DI87_MYAAR</name>
<dbReference type="Proteomes" id="UP001164746">
    <property type="component" value="Chromosome 2"/>
</dbReference>
<proteinExistence type="inferred from homology"/>
<organism evidence="12 13">
    <name type="scientific">Mya arenaria</name>
    <name type="common">Soft-shell clam</name>
    <dbReference type="NCBI Taxonomy" id="6604"/>
    <lineage>
        <taxon>Eukaryota</taxon>
        <taxon>Metazoa</taxon>
        <taxon>Spiralia</taxon>
        <taxon>Lophotrochozoa</taxon>
        <taxon>Mollusca</taxon>
        <taxon>Bivalvia</taxon>
        <taxon>Autobranchia</taxon>
        <taxon>Heteroconchia</taxon>
        <taxon>Euheterodonta</taxon>
        <taxon>Imparidentia</taxon>
        <taxon>Neoheterodontei</taxon>
        <taxon>Myida</taxon>
        <taxon>Myoidea</taxon>
        <taxon>Myidae</taxon>
        <taxon>Mya</taxon>
    </lineage>
</organism>
<evidence type="ECO:0000313" key="12">
    <source>
        <dbReference type="EMBL" id="WAQ96948.1"/>
    </source>
</evidence>
<evidence type="ECO:0000313" key="13">
    <source>
        <dbReference type="Proteomes" id="UP001164746"/>
    </source>
</evidence>
<protein>
    <submittedName>
        <fullName evidence="12">AMPE-like protein</fullName>
    </submittedName>
</protein>
<evidence type="ECO:0000256" key="6">
    <source>
        <dbReference type="ARBA" id="ARBA00022989"/>
    </source>
</evidence>
<keyword evidence="13" id="KW-1185">Reference proteome</keyword>
<evidence type="ECO:0000256" key="2">
    <source>
        <dbReference type="ARBA" id="ARBA00010136"/>
    </source>
</evidence>
<feature type="domain" description="ERAP1-like C-terminal" evidence="11">
    <location>
        <begin position="253"/>
        <end position="573"/>
    </location>
</feature>
<dbReference type="Pfam" id="PF01433">
    <property type="entry name" value="Peptidase_M1"/>
    <property type="match status" value="1"/>
</dbReference>
<keyword evidence="8" id="KW-1015">Disulfide bond</keyword>
<gene>
    <name evidence="12" type="ORF">MAR_029638</name>
</gene>
<keyword evidence="5" id="KW-0812">Transmembrane</keyword>
<comment type="similarity">
    <text evidence="2">Belongs to the peptidase M1 family.</text>
</comment>
<comment type="subcellular location">
    <subcellularLocation>
        <location evidence="1">Cell membrane</location>
        <topology evidence="1">Single-pass type II membrane protein</topology>
    </subcellularLocation>
</comment>
<keyword evidence="3" id="KW-0378">Hydrolase</keyword>
<evidence type="ECO:0000256" key="4">
    <source>
        <dbReference type="ARBA" id="ARBA00022475"/>
    </source>
</evidence>
<dbReference type="Gene3D" id="1.25.50.20">
    <property type="match status" value="1"/>
</dbReference>
<dbReference type="InterPro" id="IPR027268">
    <property type="entry name" value="Peptidase_M4/M1_CTD_sf"/>
</dbReference>
<dbReference type="InterPro" id="IPR050344">
    <property type="entry name" value="Peptidase_M1_aminopeptidases"/>
</dbReference>
<evidence type="ECO:0000256" key="3">
    <source>
        <dbReference type="ARBA" id="ARBA00022438"/>
    </source>
</evidence>
<dbReference type="InterPro" id="IPR014782">
    <property type="entry name" value="Peptidase_M1_dom"/>
</dbReference>
<evidence type="ECO:0000256" key="9">
    <source>
        <dbReference type="ARBA" id="ARBA00023180"/>
    </source>
</evidence>
<evidence type="ECO:0000256" key="1">
    <source>
        <dbReference type="ARBA" id="ARBA00004401"/>
    </source>
</evidence>
<dbReference type="PANTHER" id="PTHR11533">
    <property type="entry name" value="PROTEASE M1 ZINC METALLOPROTEASE"/>
    <property type="match status" value="1"/>
</dbReference>
<keyword evidence="4" id="KW-1003">Cell membrane</keyword>
<sequence>MLLYVKTNGRAVSKFSTRIVPFNEKCSLQWFGNIVTMDWWDDLWLNEGFASFVEYLGANVSEPAWEMLDQMVVDDVKPVMVTDAGVNSHPIVVDVNHPDQINEVFDAISYSKGASILRMLQEILGGEAFFNGISAYLKKYEWSTATTDQLWDELGQVRGGYSVKEVMDTWTLQMGLPYINISTAPGSGGITNVMASQHRFLAHKSLAYDPNESPFRYKWFVNLDYIDGNEYKTQWITKDQDSVTFSVSQTQPVKFNVKDTGFYRVNYPDTVWRDFAQRLNQSGPNAIPEPADRTGLIDDSFNLARGGYLSYDVALKMTSYLDREFHHLPWDSAFNGITYIKDMFLNSGMFNTLRKYILTKVRPVLDKITWNDEQSSHLEKLMRSNLIQLACDFSDTDCYGNATQRFRDFVDRNISIPPNLRLHVYKYGMSADGSEADWEFLWQRFLVETVPQERVNLMYGLSFTKHVWLLNRYLDYCKDPTKILSQDFFAVVTYISRNPVGNSLAWDWVRNNWEYLVTRFTTGSRSLGRLVPSIVDKYNSRFKLQEVEDFFVKYPDGGAGSRGRDQARESIQRNIIWMRDNSGNIKDWLENNLADA</sequence>